<reference evidence="2 3" key="1">
    <citation type="submission" date="2019-03" db="EMBL/GenBank/DDBJ databases">
        <title>Genomic Encyclopedia of Archaeal and Bacterial Type Strains, Phase II (KMG-II): from individual species to whole genera.</title>
        <authorList>
            <person name="Goeker M."/>
        </authorList>
    </citation>
    <scope>NUCLEOTIDE SEQUENCE [LARGE SCALE GENOMIC DNA]</scope>
    <source>
        <strain evidence="2 3">DSM 19034</strain>
    </source>
</reference>
<feature type="chain" id="PRO_5020327167" description="Secreted protein" evidence="1">
    <location>
        <begin position="24"/>
        <end position="227"/>
    </location>
</feature>
<feature type="signal peptide" evidence="1">
    <location>
        <begin position="1"/>
        <end position="23"/>
    </location>
</feature>
<gene>
    <name evidence="2" type="ORF">CLV32_0361</name>
</gene>
<evidence type="ECO:0008006" key="4">
    <source>
        <dbReference type="Google" id="ProtNLM"/>
    </source>
</evidence>
<name>A0A4R6IP66_9SPHI</name>
<sequence length="227" mass="25452">MKISHLSLIALSVVVFNSQSSHAQNAGIYINDVSGFPIRPATTDEISGTNYLNKDWQLGSVTVKNGKTYKNMLVKLNLLDQKFIFKGDKGETMGFVEPVTQVILDATILNTNPVVLRNGFTNSDVKPTDYLEVMTEGNILLLKKTTVVVKEVKEYSSAVTEKSYVNKSSYYTAEKDKPLRTLSLNKKDIVNALVGHAKEIEQYINDNKVNFKKDEDLTKLVNYYNSL</sequence>
<comment type="caution">
    <text evidence="2">The sequence shown here is derived from an EMBL/GenBank/DDBJ whole genome shotgun (WGS) entry which is preliminary data.</text>
</comment>
<evidence type="ECO:0000256" key="1">
    <source>
        <dbReference type="SAM" id="SignalP"/>
    </source>
</evidence>
<dbReference type="AlphaFoldDB" id="A0A4R6IP66"/>
<keyword evidence="3" id="KW-1185">Reference proteome</keyword>
<organism evidence="2 3">
    <name type="scientific">Pedobacter duraquae</name>
    <dbReference type="NCBI Taxonomy" id="425511"/>
    <lineage>
        <taxon>Bacteria</taxon>
        <taxon>Pseudomonadati</taxon>
        <taxon>Bacteroidota</taxon>
        <taxon>Sphingobacteriia</taxon>
        <taxon>Sphingobacteriales</taxon>
        <taxon>Sphingobacteriaceae</taxon>
        <taxon>Pedobacter</taxon>
    </lineage>
</organism>
<dbReference type="RefSeq" id="WP_133551753.1">
    <property type="nucleotide sequence ID" value="NZ_SNWM01000001.1"/>
</dbReference>
<keyword evidence="1" id="KW-0732">Signal</keyword>
<dbReference type="OrthoDB" id="680837at2"/>
<protein>
    <recommendedName>
        <fullName evidence="4">Secreted protein</fullName>
    </recommendedName>
</protein>
<proteinExistence type="predicted"/>
<dbReference type="Proteomes" id="UP000295499">
    <property type="component" value="Unassembled WGS sequence"/>
</dbReference>
<evidence type="ECO:0000313" key="3">
    <source>
        <dbReference type="Proteomes" id="UP000295499"/>
    </source>
</evidence>
<evidence type="ECO:0000313" key="2">
    <source>
        <dbReference type="EMBL" id="TDO24074.1"/>
    </source>
</evidence>
<accession>A0A4R6IP66</accession>
<dbReference type="EMBL" id="SNWM01000001">
    <property type="protein sequence ID" value="TDO24074.1"/>
    <property type="molecule type" value="Genomic_DNA"/>
</dbReference>